<reference evidence="2" key="1">
    <citation type="submission" date="2021-12" db="EMBL/GenBank/DDBJ databases">
        <title>Discovery of the Pendulisporaceae a myxobacterial family with distinct sporulation behavior and unique specialized metabolism.</title>
        <authorList>
            <person name="Garcia R."/>
            <person name="Popoff A."/>
            <person name="Bader C.D."/>
            <person name="Loehr J."/>
            <person name="Walesch S."/>
            <person name="Walt C."/>
            <person name="Boldt J."/>
            <person name="Bunk B."/>
            <person name="Haeckl F.J.F.P.J."/>
            <person name="Gunesch A.P."/>
            <person name="Birkelbach J."/>
            <person name="Nuebel U."/>
            <person name="Pietschmann T."/>
            <person name="Bach T."/>
            <person name="Mueller R."/>
        </authorList>
    </citation>
    <scope>NUCLEOTIDE SEQUENCE</scope>
    <source>
        <strain evidence="2">MSr11367</strain>
    </source>
</reference>
<evidence type="ECO:0000256" key="1">
    <source>
        <dbReference type="SAM" id="SignalP"/>
    </source>
</evidence>
<dbReference type="PROSITE" id="PS51257">
    <property type="entry name" value="PROKAR_LIPOPROTEIN"/>
    <property type="match status" value="1"/>
</dbReference>
<dbReference type="Proteomes" id="UP001374803">
    <property type="component" value="Chromosome"/>
</dbReference>
<evidence type="ECO:0000313" key="2">
    <source>
        <dbReference type="EMBL" id="WXB04494.1"/>
    </source>
</evidence>
<accession>A0ABZ2L0M7</accession>
<sequence length="481" mass="51345">MMTRSMRGRTFLSVFLFSSLGAAGVGGLAGCGSSKPAPQPVAVVPVSTAPAAPTAAPAPGNDVSPEEAAKQQRLIARMLKKVSGVRGIEAKKEVPGRTLAREKLLARVKEHVAREIPPAAIRDEGLVLQLLGFIPMAFDYEAETFGLLEAQLAGYYEPADRTMYMAADLDEENAQATLAHELVHALQDQNWDLGTRSKYKPGHGDESAARSALAEGDATSAMLDVIISETGRTALDMPEELFSATIAQSMDKGPGSSAPHVMRASLIAPYLDGTLFVHALRRKGGWEAVNRAWEKPPLTSEQILHLDKYESHEPAIDVGVPTRNALGAGWTEKENDVYGELGIRITFAEWMEPEKAAVVAAHWGGDKGVLLQKGNNEFAFGWRIRYDRGPGKNPAAYAERAYTALLPPIEAKVGPAKKGPGQTACIARKGLGPLGLARKGRDLLVVVGPTETTQAGASKETSDCAVVQKWLTELSASTPAP</sequence>
<dbReference type="RefSeq" id="WP_394834136.1">
    <property type="nucleotide sequence ID" value="NZ_CP089929.1"/>
</dbReference>
<name>A0ABZ2L0M7_9BACT</name>
<evidence type="ECO:0000313" key="3">
    <source>
        <dbReference type="Proteomes" id="UP001374803"/>
    </source>
</evidence>
<keyword evidence="3" id="KW-1185">Reference proteome</keyword>
<organism evidence="2 3">
    <name type="scientific">Pendulispora rubella</name>
    <dbReference type="NCBI Taxonomy" id="2741070"/>
    <lineage>
        <taxon>Bacteria</taxon>
        <taxon>Pseudomonadati</taxon>
        <taxon>Myxococcota</taxon>
        <taxon>Myxococcia</taxon>
        <taxon>Myxococcales</taxon>
        <taxon>Sorangiineae</taxon>
        <taxon>Pendulisporaceae</taxon>
        <taxon>Pendulispora</taxon>
    </lineage>
</organism>
<gene>
    <name evidence="2" type="ORF">LVJ94_47280</name>
</gene>
<keyword evidence="1" id="KW-0732">Signal</keyword>
<dbReference type="EMBL" id="CP089983">
    <property type="protein sequence ID" value="WXB04494.1"/>
    <property type="molecule type" value="Genomic_DNA"/>
</dbReference>
<feature type="chain" id="PRO_5046763806" evidence="1">
    <location>
        <begin position="23"/>
        <end position="481"/>
    </location>
</feature>
<protein>
    <submittedName>
        <fullName evidence="2">Uncharacterized protein</fullName>
    </submittedName>
</protein>
<feature type="signal peptide" evidence="1">
    <location>
        <begin position="1"/>
        <end position="22"/>
    </location>
</feature>
<proteinExistence type="predicted"/>